<dbReference type="SUPFAM" id="SSF53271">
    <property type="entry name" value="PRTase-like"/>
    <property type="match status" value="1"/>
</dbReference>
<dbReference type="EMBL" id="CP002408">
    <property type="protein sequence ID" value="AFU58496.1"/>
    <property type="molecule type" value="Genomic_DNA"/>
</dbReference>
<dbReference type="Gene3D" id="3.40.50.2020">
    <property type="match status" value="1"/>
</dbReference>
<accession>K0IAY1</accession>
<sequence length="77" mass="9268">MPVRNKTMIKPDMPVLDTAKKYLVIDNIYDTGDTYHKVIDALTEFNCDFAFCMSRYKRHWITAKVLDHNRWIVFPWE</sequence>
<evidence type="ECO:0000313" key="2">
    <source>
        <dbReference type="Proteomes" id="UP000008037"/>
    </source>
</evidence>
<dbReference type="InterPro" id="IPR029057">
    <property type="entry name" value="PRTase-like"/>
</dbReference>
<dbReference type="HOGENOM" id="CLU_2629849_0_0_2"/>
<name>K0IAY1_NITGG</name>
<dbReference type="BioCyc" id="CNIT1237085:G1324-1560-MONOMER"/>
<keyword evidence="2" id="KW-1185">Reference proteome</keyword>
<evidence type="ECO:0008006" key="3">
    <source>
        <dbReference type="Google" id="ProtNLM"/>
    </source>
</evidence>
<dbReference type="KEGG" id="nga:Ngar_c15620"/>
<dbReference type="STRING" id="1237085.Ngar_c15620"/>
<organism evidence="1 2">
    <name type="scientific">Nitrososphaera gargensis (strain Ga9.2)</name>
    <dbReference type="NCBI Taxonomy" id="1237085"/>
    <lineage>
        <taxon>Archaea</taxon>
        <taxon>Nitrososphaerota</taxon>
        <taxon>Nitrososphaeria</taxon>
        <taxon>Nitrososphaerales</taxon>
        <taxon>Nitrososphaeraceae</taxon>
        <taxon>Nitrososphaera</taxon>
    </lineage>
</organism>
<evidence type="ECO:0000313" key="1">
    <source>
        <dbReference type="EMBL" id="AFU58496.1"/>
    </source>
</evidence>
<dbReference type="InParanoid" id="K0IAY1"/>
<proteinExistence type="predicted"/>
<dbReference type="Proteomes" id="UP000008037">
    <property type="component" value="Chromosome"/>
</dbReference>
<gene>
    <name evidence="1" type="ordered locus">Ngar_c15620</name>
</gene>
<protein>
    <recommendedName>
        <fullName evidence="3">Phosphoribosyltransferase</fullName>
    </recommendedName>
</protein>
<reference evidence="1 2" key="1">
    <citation type="journal article" date="2012" name="Environ. Microbiol.">
        <title>The genome of the ammonia-oxidizing Candidatus Nitrososphaera gargensis: insights into metabolic versatility and environmental adaptations.</title>
        <authorList>
            <person name="Spang A."/>
            <person name="Poehlein A."/>
            <person name="Offre P."/>
            <person name="Zumbragel S."/>
            <person name="Haider S."/>
            <person name="Rychlik N."/>
            <person name="Nowka B."/>
            <person name="Schmeisser C."/>
            <person name="Lebedeva E.V."/>
            <person name="Rattei T."/>
            <person name="Bohm C."/>
            <person name="Schmid M."/>
            <person name="Galushko A."/>
            <person name="Hatzenpichler R."/>
            <person name="Weinmaier T."/>
            <person name="Daniel R."/>
            <person name="Schleper C."/>
            <person name="Spieck E."/>
            <person name="Streit W."/>
            <person name="Wagner M."/>
        </authorList>
    </citation>
    <scope>NUCLEOTIDE SEQUENCE [LARGE SCALE GENOMIC DNA]</scope>
    <source>
        <strain evidence="2">Ga9.2</strain>
    </source>
</reference>
<dbReference type="AlphaFoldDB" id="K0IAY1"/>